<gene>
    <name evidence="8" type="ORF">RJ639_046152</name>
</gene>
<dbReference type="EMBL" id="JAVXUP010000735">
    <property type="protein sequence ID" value="KAK3021953.1"/>
    <property type="molecule type" value="Genomic_DNA"/>
</dbReference>
<evidence type="ECO:0000256" key="5">
    <source>
        <dbReference type="ARBA" id="ARBA00022840"/>
    </source>
</evidence>
<evidence type="ECO:0000256" key="6">
    <source>
        <dbReference type="SAM" id="SignalP"/>
    </source>
</evidence>
<evidence type="ECO:0000313" key="8">
    <source>
        <dbReference type="EMBL" id="KAK3021953.1"/>
    </source>
</evidence>
<organism evidence="8 9">
    <name type="scientific">Escallonia herrerae</name>
    <dbReference type="NCBI Taxonomy" id="1293975"/>
    <lineage>
        <taxon>Eukaryota</taxon>
        <taxon>Viridiplantae</taxon>
        <taxon>Streptophyta</taxon>
        <taxon>Embryophyta</taxon>
        <taxon>Tracheophyta</taxon>
        <taxon>Spermatophyta</taxon>
        <taxon>Magnoliopsida</taxon>
        <taxon>eudicotyledons</taxon>
        <taxon>Gunneridae</taxon>
        <taxon>Pentapetalae</taxon>
        <taxon>asterids</taxon>
        <taxon>campanulids</taxon>
        <taxon>Escalloniales</taxon>
        <taxon>Escalloniaceae</taxon>
        <taxon>Escallonia</taxon>
    </lineage>
</organism>
<dbReference type="GO" id="GO:0005524">
    <property type="term" value="F:ATP binding"/>
    <property type="evidence" value="ECO:0007669"/>
    <property type="project" value="UniProtKB-KW"/>
</dbReference>
<evidence type="ECO:0000256" key="4">
    <source>
        <dbReference type="ARBA" id="ARBA00022777"/>
    </source>
</evidence>
<accession>A0AA88W985</accession>
<dbReference type="InterPro" id="IPR011009">
    <property type="entry name" value="Kinase-like_dom_sf"/>
</dbReference>
<feature type="chain" id="PRO_5041700818" description="Serine-threonine/tyrosine-protein kinase catalytic domain-containing protein" evidence="6">
    <location>
        <begin position="26"/>
        <end position="161"/>
    </location>
</feature>
<dbReference type="AlphaFoldDB" id="A0AA88W985"/>
<dbReference type="Gene3D" id="1.10.510.10">
    <property type="entry name" value="Transferase(Phosphotransferase) domain 1"/>
    <property type="match status" value="1"/>
</dbReference>
<evidence type="ECO:0000313" key="9">
    <source>
        <dbReference type="Proteomes" id="UP001188597"/>
    </source>
</evidence>
<keyword evidence="4" id="KW-0418">Kinase</keyword>
<dbReference type="GO" id="GO:0004674">
    <property type="term" value="F:protein serine/threonine kinase activity"/>
    <property type="evidence" value="ECO:0007669"/>
    <property type="project" value="UniProtKB-KW"/>
</dbReference>
<dbReference type="PANTHER" id="PTHR27002">
    <property type="entry name" value="RECEPTOR-LIKE SERINE/THREONINE-PROTEIN KINASE SD1-8"/>
    <property type="match status" value="1"/>
</dbReference>
<feature type="signal peptide" evidence="6">
    <location>
        <begin position="1"/>
        <end position="25"/>
    </location>
</feature>
<dbReference type="Pfam" id="PF07714">
    <property type="entry name" value="PK_Tyr_Ser-Thr"/>
    <property type="match status" value="1"/>
</dbReference>
<keyword evidence="6" id="KW-0732">Signal</keyword>
<evidence type="ECO:0000256" key="2">
    <source>
        <dbReference type="ARBA" id="ARBA00022679"/>
    </source>
</evidence>
<reference evidence="8" key="1">
    <citation type="submission" date="2022-12" db="EMBL/GenBank/DDBJ databases">
        <title>Draft genome assemblies for two species of Escallonia (Escalloniales).</title>
        <authorList>
            <person name="Chanderbali A."/>
            <person name="Dervinis C."/>
            <person name="Anghel I."/>
            <person name="Soltis D."/>
            <person name="Soltis P."/>
            <person name="Zapata F."/>
        </authorList>
    </citation>
    <scope>NUCLEOTIDE SEQUENCE</scope>
    <source>
        <strain evidence="8">UCBG64.0493</strain>
        <tissue evidence="8">Leaf</tissue>
    </source>
</reference>
<dbReference type="GO" id="GO:0005886">
    <property type="term" value="C:plasma membrane"/>
    <property type="evidence" value="ECO:0007669"/>
    <property type="project" value="TreeGrafter"/>
</dbReference>
<keyword evidence="9" id="KW-1185">Reference proteome</keyword>
<feature type="non-terminal residue" evidence="8">
    <location>
        <position position="161"/>
    </location>
</feature>
<keyword evidence="3" id="KW-0547">Nucleotide-binding</keyword>
<comment type="caution">
    <text evidence="8">The sequence shown here is derived from an EMBL/GenBank/DDBJ whole genome shotgun (WGS) entry which is preliminary data.</text>
</comment>
<sequence length="161" mass="17833">MFRYHISIFTVLYFFFLHLPLFTFAGNLPTPYSAVDDSLYDGHPPSAPKLQKHGLALDFGNPIANGERTVDSSINDGDGGHQAKHIHGDTRLGDASSRQSRIRPARLPFWKSGYMAPEYEMHGRYSMKSDVFSFGVLVLILVSGQGEELLQSSENAGDLLS</sequence>
<keyword evidence="1" id="KW-0723">Serine/threonine-protein kinase</keyword>
<evidence type="ECO:0000256" key="1">
    <source>
        <dbReference type="ARBA" id="ARBA00022527"/>
    </source>
</evidence>
<evidence type="ECO:0000256" key="3">
    <source>
        <dbReference type="ARBA" id="ARBA00022741"/>
    </source>
</evidence>
<proteinExistence type="predicted"/>
<evidence type="ECO:0000259" key="7">
    <source>
        <dbReference type="Pfam" id="PF07714"/>
    </source>
</evidence>
<dbReference type="SUPFAM" id="SSF56112">
    <property type="entry name" value="Protein kinase-like (PK-like)"/>
    <property type="match status" value="1"/>
</dbReference>
<dbReference type="InterPro" id="IPR001245">
    <property type="entry name" value="Ser-Thr/Tyr_kinase_cat_dom"/>
</dbReference>
<name>A0AA88W985_9ASTE</name>
<keyword evidence="2" id="KW-0808">Transferase</keyword>
<protein>
    <recommendedName>
        <fullName evidence="7">Serine-threonine/tyrosine-protein kinase catalytic domain-containing protein</fullName>
    </recommendedName>
</protein>
<dbReference type="Proteomes" id="UP001188597">
    <property type="component" value="Unassembled WGS sequence"/>
</dbReference>
<feature type="domain" description="Serine-threonine/tyrosine-protein kinase catalytic" evidence="7">
    <location>
        <begin position="112"/>
        <end position="143"/>
    </location>
</feature>
<keyword evidence="5" id="KW-0067">ATP-binding</keyword>
<dbReference type="PANTHER" id="PTHR27002:SF181">
    <property type="entry name" value="RECEPTOR-LIKE SERINE_THREONINE-PROTEIN KINASE"/>
    <property type="match status" value="1"/>
</dbReference>